<dbReference type="InterPro" id="IPR007213">
    <property type="entry name" value="Ppm1/Ppm2/Tcmp"/>
</dbReference>
<dbReference type="GO" id="GO:0032259">
    <property type="term" value="P:methylation"/>
    <property type="evidence" value="ECO:0007669"/>
    <property type="project" value="UniProtKB-KW"/>
</dbReference>
<evidence type="ECO:0000256" key="4">
    <source>
        <dbReference type="ARBA" id="ARBA00022679"/>
    </source>
</evidence>
<evidence type="ECO:0000313" key="7">
    <source>
        <dbReference type="EMBL" id="GAA5059690.1"/>
    </source>
</evidence>
<reference evidence="8" key="1">
    <citation type="journal article" date="2019" name="Int. J. Syst. Evol. Microbiol.">
        <title>The Global Catalogue of Microorganisms (GCM) 10K type strain sequencing project: providing services to taxonomists for standard genome sequencing and annotation.</title>
        <authorList>
            <consortium name="The Broad Institute Genomics Platform"/>
            <consortium name="The Broad Institute Genome Sequencing Center for Infectious Disease"/>
            <person name="Wu L."/>
            <person name="Ma J."/>
        </authorList>
    </citation>
    <scope>NUCLEOTIDE SEQUENCE [LARGE SCALE GENOMIC DNA]</scope>
    <source>
        <strain evidence="8">JCM 18410</strain>
    </source>
</reference>
<keyword evidence="3 6" id="KW-0489">Methyltransferase</keyword>
<dbReference type="InterPro" id="IPR011610">
    <property type="entry name" value="SAM_mthyl_Trfase_ML2640-like"/>
</dbReference>
<accession>A0ABP9KNG9</accession>
<dbReference type="EMBL" id="BAABKC010000049">
    <property type="protein sequence ID" value="GAA5059690.1"/>
    <property type="molecule type" value="Genomic_DNA"/>
</dbReference>
<dbReference type="SUPFAM" id="SSF53335">
    <property type="entry name" value="S-adenosyl-L-methionine-dependent methyltransferases"/>
    <property type="match status" value="1"/>
</dbReference>
<name>A0ABP9KNG9_9ACTN</name>
<comment type="function">
    <text evidence="1 6">Exhibits S-adenosyl-L-methionine-dependent methyltransferase activity.</text>
</comment>
<gene>
    <name evidence="7" type="ORF">GCM10023336_35700</name>
</gene>
<comment type="similarity">
    <text evidence="2 6">Belongs to the UPF0677 family.</text>
</comment>
<evidence type="ECO:0000256" key="6">
    <source>
        <dbReference type="RuleBase" id="RU362030"/>
    </source>
</evidence>
<dbReference type="PANTHER" id="PTHR43619">
    <property type="entry name" value="S-ADENOSYL-L-METHIONINE-DEPENDENT METHYLTRANSFERASE YKTD-RELATED"/>
    <property type="match status" value="1"/>
</dbReference>
<organism evidence="7 8">
    <name type="scientific">Streptomyces similanensis</name>
    <dbReference type="NCBI Taxonomy" id="1274988"/>
    <lineage>
        <taxon>Bacteria</taxon>
        <taxon>Bacillati</taxon>
        <taxon>Actinomycetota</taxon>
        <taxon>Actinomycetes</taxon>
        <taxon>Kitasatosporales</taxon>
        <taxon>Streptomycetaceae</taxon>
        <taxon>Streptomyces</taxon>
    </lineage>
</organism>
<keyword evidence="5 6" id="KW-0949">S-adenosyl-L-methionine</keyword>
<keyword evidence="4" id="KW-0808">Transferase</keyword>
<evidence type="ECO:0000256" key="5">
    <source>
        <dbReference type="ARBA" id="ARBA00022691"/>
    </source>
</evidence>
<comment type="caution">
    <text evidence="7">The sequence shown here is derived from an EMBL/GenBank/DDBJ whole genome shotgun (WGS) entry which is preliminary data.</text>
</comment>
<keyword evidence="8" id="KW-1185">Reference proteome</keyword>
<dbReference type="Gene3D" id="3.40.50.150">
    <property type="entry name" value="Vaccinia Virus protein VP39"/>
    <property type="match status" value="1"/>
</dbReference>
<evidence type="ECO:0000256" key="1">
    <source>
        <dbReference type="ARBA" id="ARBA00003907"/>
    </source>
</evidence>
<sequence length="281" mass="30289">MTTSEPLSAVSRTALSVALVRAVETARPEPLFRDPYAAAFVTASGTPRPPADRTGDFARALAFQGVIRTRFYDDRLLAAGCDQVVLLAAGLDTRAYRLDWRPGTRLFELDFAPVLAFKERVLAQETAAARCERTAVAADLLGDDWPDLLLRAGFDPARPTAWLAEGLLVYLAEHEAAQLLSTVGALSAAGSRLFLERGRDVRATPSEAALAPLTDLWKGGLGPGTHEWLARHGWSVRISDLVTVAADYGRPTQRATTAGFLSALRTAPDRDAPAERPVART</sequence>
<dbReference type="EC" id="2.1.1.-" evidence="6"/>
<proteinExistence type="inferred from homology"/>
<protein>
    <recommendedName>
        <fullName evidence="6">S-adenosyl-L-methionine-dependent methyltransferase</fullName>
        <ecNumber evidence="6">2.1.1.-</ecNumber>
    </recommendedName>
</protein>
<dbReference type="Pfam" id="PF04072">
    <property type="entry name" value="LCM"/>
    <property type="match status" value="1"/>
</dbReference>
<dbReference type="RefSeq" id="WP_345669224.1">
    <property type="nucleotide sequence ID" value="NZ_BAABKC010000049.1"/>
</dbReference>
<dbReference type="NCBIfam" id="TIGR00027">
    <property type="entry name" value="mthyl_TIGR00027"/>
    <property type="match status" value="1"/>
</dbReference>
<dbReference type="PANTHER" id="PTHR43619:SF2">
    <property type="entry name" value="S-ADENOSYL-L-METHIONINE-DEPENDENT METHYLTRANSFERASES SUPERFAMILY PROTEIN"/>
    <property type="match status" value="1"/>
</dbReference>
<evidence type="ECO:0000256" key="2">
    <source>
        <dbReference type="ARBA" id="ARBA00008138"/>
    </source>
</evidence>
<evidence type="ECO:0000256" key="3">
    <source>
        <dbReference type="ARBA" id="ARBA00022603"/>
    </source>
</evidence>
<dbReference type="Proteomes" id="UP001500124">
    <property type="component" value="Unassembled WGS sequence"/>
</dbReference>
<dbReference type="InterPro" id="IPR029063">
    <property type="entry name" value="SAM-dependent_MTases_sf"/>
</dbReference>
<evidence type="ECO:0000313" key="8">
    <source>
        <dbReference type="Proteomes" id="UP001500124"/>
    </source>
</evidence>
<dbReference type="GO" id="GO:0008168">
    <property type="term" value="F:methyltransferase activity"/>
    <property type="evidence" value="ECO:0007669"/>
    <property type="project" value="UniProtKB-KW"/>
</dbReference>